<protein>
    <submittedName>
        <fullName evidence="7">Protein YIP4</fullName>
    </submittedName>
</protein>
<evidence type="ECO:0000256" key="6">
    <source>
        <dbReference type="SAM" id="Phobius"/>
    </source>
</evidence>
<dbReference type="PANTHER" id="PTHR21236:SF1">
    <property type="entry name" value="PROTEIN YIPF6"/>
    <property type="match status" value="1"/>
</dbReference>
<keyword evidence="4 6" id="KW-1133">Transmembrane helix</keyword>
<comment type="similarity">
    <text evidence="2">Belongs to the YIP1 family.</text>
</comment>
<accession>A0ABR4NMH6</accession>
<comment type="caution">
    <text evidence="7">The sequence shown here is derived from an EMBL/GenBank/DDBJ whole genome shotgun (WGS) entry which is preliminary data.</text>
</comment>
<evidence type="ECO:0000256" key="1">
    <source>
        <dbReference type="ARBA" id="ARBA00004141"/>
    </source>
</evidence>
<evidence type="ECO:0000313" key="8">
    <source>
        <dbReference type="Proteomes" id="UP001623330"/>
    </source>
</evidence>
<keyword evidence="8" id="KW-1185">Reference proteome</keyword>
<keyword evidence="3 6" id="KW-0812">Transmembrane</keyword>
<dbReference type="PANTHER" id="PTHR21236">
    <property type="entry name" value="GOLGI MEMBRANE PROTEIN YIP1"/>
    <property type="match status" value="1"/>
</dbReference>
<evidence type="ECO:0000256" key="4">
    <source>
        <dbReference type="ARBA" id="ARBA00022989"/>
    </source>
</evidence>
<comment type="subcellular location">
    <subcellularLocation>
        <location evidence="1">Membrane</location>
        <topology evidence="1">Multi-pass membrane protein</topology>
    </subcellularLocation>
</comment>
<name>A0ABR4NMH6_9SACH</name>
<dbReference type="EMBL" id="JBEVYD010000012">
    <property type="protein sequence ID" value="KAL3229002.1"/>
    <property type="molecule type" value="Genomic_DNA"/>
</dbReference>
<reference evidence="7 8" key="1">
    <citation type="submission" date="2024-05" db="EMBL/GenBank/DDBJ databases">
        <title>Long read based assembly of the Candida bracarensis genome reveals expanded adhesin content.</title>
        <authorList>
            <person name="Marcet-Houben M."/>
            <person name="Ksiezopolska E."/>
            <person name="Gabaldon T."/>
        </authorList>
    </citation>
    <scope>NUCLEOTIDE SEQUENCE [LARGE SCALE GENOMIC DNA]</scope>
    <source>
        <strain evidence="7 8">CBM6</strain>
    </source>
</reference>
<evidence type="ECO:0000256" key="2">
    <source>
        <dbReference type="ARBA" id="ARBA00010596"/>
    </source>
</evidence>
<keyword evidence="5 6" id="KW-0472">Membrane</keyword>
<organism evidence="7 8">
    <name type="scientific">Nakaseomyces bracarensis</name>
    <dbReference type="NCBI Taxonomy" id="273131"/>
    <lineage>
        <taxon>Eukaryota</taxon>
        <taxon>Fungi</taxon>
        <taxon>Dikarya</taxon>
        <taxon>Ascomycota</taxon>
        <taxon>Saccharomycotina</taxon>
        <taxon>Saccharomycetes</taxon>
        <taxon>Saccharomycetales</taxon>
        <taxon>Saccharomycetaceae</taxon>
        <taxon>Nakaseomyces</taxon>
    </lineage>
</organism>
<evidence type="ECO:0000256" key="5">
    <source>
        <dbReference type="ARBA" id="ARBA00023136"/>
    </source>
</evidence>
<sequence>MSTDDQFIEPDFIEPDVPVSGGGNSNVSNGNDNAVSGLSGTMDVAGGLNRGTLDESVAETLKRDVYDINSKLKQVVYPHLPSSRYMAAGTEDSNSNNSSSDELFNSSDFWAPLAFIILYSVCVSHAKTLFSSIFVSSWFVLLVMALHLKLTKPYQNASLLSYISLSGYCLFPLVLNALMVQIVLPAIFHAMGESHWKVRVHTVINLVCFAFCFIWSFSCSAIVTRSKGFVQLYPLALCLFGLGWLSVIL</sequence>
<evidence type="ECO:0000256" key="3">
    <source>
        <dbReference type="ARBA" id="ARBA00022692"/>
    </source>
</evidence>
<dbReference type="InterPro" id="IPR045231">
    <property type="entry name" value="Yip1/4-like"/>
</dbReference>
<feature type="transmembrane region" description="Helical" evidence="6">
    <location>
        <begin position="170"/>
        <end position="191"/>
    </location>
</feature>
<feature type="transmembrane region" description="Helical" evidence="6">
    <location>
        <begin position="133"/>
        <end position="150"/>
    </location>
</feature>
<feature type="transmembrane region" description="Helical" evidence="6">
    <location>
        <begin position="229"/>
        <end position="248"/>
    </location>
</feature>
<proteinExistence type="inferred from homology"/>
<evidence type="ECO:0000313" key="7">
    <source>
        <dbReference type="EMBL" id="KAL3229002.1"/>
    </source>
</evidence>
<feature type="transmembrane region" description="Helical" evidence="6">
    <location>
        <begin position="203"/>
        <end position="223"/>
    </location>
</feature>
<gene>
    <name evidence="7" type="ORF">RNJ44_02089</name>
</gene>
<dbReference type="Proteomes" id="UP001623330">
    <property type="component" value="Unassembled WGS sequence"/>
</dbReference>